<protein>
    <submittedName>
        <fullName evidence="3">Alpha/beta hydrolase family protein</fullName>
        <ecNumber evidence="3">3.4.-.-</ecNumber>
    </submittedName>
</protein>
<dbReference type="InterPro" id="IPR029058">
    <property type="entry name" value="AB_hydrolase_fold"/>
</dbReference>
<dbReference type="EC" id="3.4.-.-" evidence="3"/>
<dbReference type="GO" id="GO:0016787">
    <property type="term" value="F:hydrolase activity"/>
    <property type="evidence" value="ECO:0007669"/>
    <property type="project" value="UniProtKB-KW"/>
</dbReference>
<dbReference type="Pfam" id="PF00326">
    <property type="entry name" value="Peptidase_S9"/>
    <property type="match status" value="1"/>
</dbReference>
<dbReference type="EMBL" id="JBHSMA010000006">
    <property type="protein sequence ID" value="MFC5411448.1"/>
    <property type="molecule type" value="Genomic_DNA"/>
</dbReference>
<name>A0ABW0ID93_9BACT</name>
<dbReference type="Gene3D" id="3.40.50.1820">
    <property type="entry name" value="alpha/beta hydrolase"/>
    <property type="match status" value="1"/>
</dbReference>
<reference evidence="4" key="1">
    <citation type="journal article" date="2019" name="Int. J. Syst. Evol. Microbiol.">
        <title>The Global Catalogue of Microorganisms (GCM) 10K type strain sequencing project: providing services to taxonomists for standard genome sequencing and annotation.</title>
        <authorList>
            <consortium name="The Broad Institute Genomics Platform"/>
            <consortium name="The Broad Institute Genome Sequencing Center for Infectious Disease"/>
            <person name="Wu L."/>
            <person name="Ma J."/>
        </authorList>
    </citation>
    <scope>NUCLEOTIDE SEQUENCE [LARGE SCALE GENOMIC DNA]</scope>
    <source>
        <strain evidence="4">CCUG 55250</strain>
    </source>
</reference>
<organism evidence="3 4">
    <name type="scientific">Larkinella bovis</name>
    <dbReference type="NCBI Taxonomy" id="683041"/>
    <lineage>
        <taxon>Bacteria</taxon>
        <taxon>Pseudomonadati</taxon>
        <taxon>Bacteroidota</taxon>
        <taxon>Cytophagia</taxon>
        <taxon>Cytophagales</taxon>
        <taxon>Spirosomataceae</taxon>
        <taxon>Larkinella</taxon>
    </lineage>
</organism>
<keyword evidence="1" id="KW-0732">Signal</keyword>
<evidence type="ECO:0000313" key="4">
    <source>
        <dbReference type="Proteomes" id="UP001596106"/>
    </source>
</evidence>
<dbReference type="SUPFAM" id="SSF53474">
    <property type="entry name" value="alpha/beta-Hydrolases"/>
    <property type="match status" value="1"/>
</dbReference>
<feature type="chain" id="PRO_5046124663" evidence="1">
    <location>
        <begin position="23"/>
        <end position="330"/>
    </location>
</feature>
<comment type="caution">
    <text evidence="3">The sequence shown here is derived from an EMBL/GenBank/DDBJ whole genome shotgun (WGS) entry which is preliminary data.</text>
</comment>
<accession>A0ABW0ID93</accession>
<feature type="signal peptide" evidence="1">
    <location>
        <begin position="1"/>
        <end position="22"/>
    </location>
</feature>
<feature type="domain" description="Peptidase S9 prolyl oligopeptidase catalytic" evidence="2">
    <location>
        <begin position="123"/>
        <end position="260"/>
    </location>
</feature>
<dbReference type="Proteomes" id="UP001596106">
    <property type="component" value="Unassembled WGS sequence"/>
</dbReference>
<gene>
    <name evidence="3" type="ORF">ACFPMF_19150</name>
</gene>
<dbReference type="InterPro" id="IPR001375">
    <property type="entry name" value="Peptidase_S9_cat"/>
</dbReference>
<evidence type="ECO:0000313" key="3">
    <source>
        <dbReference type="EMBL" id="MFC5411448.1"/>
    </source>
</evidence>
<proteinExistence type="predicted"/>
<dbReference type="RefSeq" id="WP_379848341.1">
    <property type="nucleotide sequence ID" value="NZ_JBHSMA010000006.1"/>
</dbReference>
<keyword evidence="4" id="KW-1185">Reference proteome</keyword>
<keyword evidence="3" id="KW-0378">Hydrolase</keyword>
<evidence type="ECO:0000256" key="1">
    <source>
        <dbReference type="SAM" id="SignalP"/>
    </source>
</evidence>
<evidence type="ECO:0000259" key="2">
    <source>
        <dbReference type="Pfam" id="PF00326"/>
    </source>
</evidence>
<sequence length="330" mass="36975">MKVFCRVVTSFLLLGYCHTSFAQKPGNPEPYIRFDDTRTATWPADFEVVGIPSTADGQVQKAYFSKTRSGRPQPLIISLHTWSGDYAQKDDLAALCQQRDLNYIHPDFRGANKSPSACCSELALSDIDDAIAFARQHAQVDTSKIYVIGVSGGGYATLSTFMKSKHPVRKFSAWASIADLEAWHRESTILRNKYAADVIACTDSGEGLNRESARRRSPQYMKTPVKRLKTAQLSIYAGIYDGLQGSVPITHSINFYNKLLKDLAVSDRSRYVSDQEKLHLLEWRQPLGKLGTIADRPICLKKRSGNLTLTIFEGNHEMLTEYALNELLNE</sequence>